<feature type="chain" id="PRO_5006876271" description="Secreted protein" evidence="1">
    <location>
        <begin position="30"/>
        <end position="85"/>
    </location>
</feature>
<dbReference type="EMBL" id="JYDI01000090">
    <property type="protein sequence ID" value="KRY53222.1"/>
    <property type="molecule type" value="Genomic_DNA"/>
</dbReference>
<protein>
    <recommendedName>
        <fullName evidence="4">Secreted protein</fullName>
    </recommendedName>
</protein>
<evidence type="ECO:0008006" key="4">
    <source>
        <dbReference type="Google" id="ProtNLM"/>
    </source>
</evidence>
<comment type="caution">
    <text evidence="2">The sequence shown here is derived from an EMBL/GenBank/DDBJ whole genome shotgun (WGS) entry which is preliminary data.</text>
</comment>
<keyword evidence="3" id="KW-1185">Reference proteome</keyword>
<evidence type="ECO:0000313" key="3">
    <source>
        <dbReference type="Proteomes" id="UP000054653"/>
    </source>
</evidence>
<reference evidence="2 3" key="1">
    <citation type="submission" date="2015-01" db="EMBL/GenBank/DDBJ databases">
        <title>Evolution of Trichinella species and genotypes.</title>
        <authorList>
            <person name="Korhonen P.K."/>
            <person name="Edoardo P."/>
            <person name="Giuseppe L.R."/>
            <person name="Gasser R.B."/>
        </authorList>
    </citation>
    <scope>NUCLEOTIDE SEQUENCE [LARGE SCALE GENOMIC DNA]</scope>
    <source>
        <strain evidence="2">ISS120</strain>
    </source>
</reference>
<feature type="signal peptide" evidence="1">
    <location>
        <begin position="1"/>
        <end position="29"/>
    </location>
</feature>
<evidence type="ECO:0000256" key="1">
    <source>
        <dbReference type="SAM" id="SignalP"/>
    </source>
</evidence>
<dbReference type="Proteomes" id="UP000054653">
    <property type="component" value="Unassembled WGS sequence"/>
</dbReference>
<organism evidence="2 3">
    <name type="scientific">Trichinella britovi</name>
    <name type="common">Parasitic roundworm</name>
    <dbReference type="NCBI Taxonomy" id="45882"/>
    <lineage>
        <taxon>Eukaryota</taxon>
        <taxon>Metazoa</taxon>
        <taxon>Ecdysozoa</taxon>
        <taxon>Nematoda</taxon>
        <taxon>Enoplea</taxon>
        <taxon>Dorylaimia</taxon>
        <taxon>Trichinellida</taxon>
        <taxon>Trichinellidae</taxon>
        <taxon>Trichinella</taxon>
    </lineage>
</organism>
<keyword evidence="1" id="KW-0732">Signal</keyword>
<dbReference type="AlphaFoldDB" id="A0A0V1CVL8"/>
<gene>
    <name evidence="2" type="ORF">T03_7371</name>
</gene>
<dbReference type="OrthoDB" id="10459507at2759"/>
<sequence>MNFYVAIERLIFSSVYLCLLLVLQNEIHQETSFRKCCMIVDNAASSNKDSLYIHQLVHIPNFLNCFLSSVSHLQLFCFHLGILEK</sequence>
<name>A0A0V1CVL8_TRIBR</name>
<accession>A0A0V1CVL8</accession>
<evidence type="ECO:0000313" key="2">
    <source>
        <dbReference type="EMBL" id="KRY53222.1"/>
    </source>
</evidence>
<proteinExistence type="predicted"/>